<dbReference type="GO" id="GO:0015891">
    <property type="term" value="P:siderophore transport"/>
    <property type="evidence" value="ECO:0007669"/>
    <property type="project" value="InterPro"/>
</dbReference>
<dbReference type="PANTHER" id="PTHR32552:SF68">
    <property type="entry name" value="FERRICHROME OUTER MEMBRANE TRANSPORTER_PHAGE RECEPTOR"/>
    <property type="match status" value="1"/>
</dbReference>
<evidence type="ECO:0000313" key="19">
    <source>
        <dbReference type="EMBL" id="BBE35693.1"/>
    </source>
</evidence>
<protein>
    <submittedName>
        <fullName evidence="19">Ferrichrome receptor FiuA</fullName>
    </submittedName>
    <submittedName>
        <fullName evidence="20">Iron complex outermembrane receptor protein</fullName>
    </submittedName>
</protein>
<evidence type="ECO:0000256" key="14">
    <source>
        <dbReference type="PROSITE-ProRule" id="PRU01360"/>
    </source>
</evidence>
<dbReference type="InterPro" id="IPR037066">
    <property type="entry name" value="Plug_dom_sf"/>
</dbReference>
<comment type="similarity">
    <text evidence="2 14 15">Belongs to the TonB-dependent receptor family.</text>
</comment>
<dbReference type="CDD" id="cd01347">
    <property type="entry name" value="ligand_gated_channel"/>
    <property type="match status" value="1"/>
</dbReference>
<dbReference type="PROSITE" id="PS52016">
    <property type="entry name" value="TONB_DEPENDENT_REC_3"/>
    <property type="match status" value="1"/>
</dbReference>
<dbReference type="GO" id="GO:0015344">
    <property type="term" value="F:siderophore uptake transmembrane transporter activity"/>
    <property type="evidence" value="ECO:0007669"/>
    <property type="project" value="TreeGrafter"/>
</dbReference>
<feature type="chain" id="PRO_5041976276" evidence="16">
    <location>
        <begin position="29"/>
        <end position="727"/>
    </location>
</feature>
<evidence type="ECO:0000256" key="9">
    <source>
        <dbReference type="ARBA" id="ARBA00023065"/>
    </source>
</evidence>
<proteinExistence type="inferred from homology"/>
<reference evidence="20 22" key="2">
    <citation type="submission" date="2018-10" db="EMBL/GenBank/DDBJ databases">
        <title>Genomic Encyclopedia of Type Strains, Phase IV (KMG-IV): sequencing the most valuable type-strain genomes for metagenomic binning, comparative biology and taxonomic classification.</title>
        <authorList>
            <person name="Goeker M."/>
        </authorList>
    </citation>
    <scope>NUCLEOTIDE SEQUENCE [LARGE SCALE GENOMIC DNA]</scope>
    <source>
        <strain evidence="20 22">DSM 19791</strain>
    </source>
</reference>
<dbReference type="Gene3D" id="2.40.170.20">
    <property type="entry name" value="TonB-dependent receptor, beta-barrel domain"/>
    <property type="match status" value="1"/>
</dbReference>
<evidence type="ECO:0000256" key="12">
    <source>
        <dbReference type="ARBA" id="ARBA00023170"/>
    </source>
</evidence>
<gene>
    <name evidence="19" type="primary">fiuA</name>
    <name evidence="20" type="ORF">DFR51_2529</name>
    <name evidence="19" type="ORF">SmB9_33510</name>
</gene>
<evidence type="ECO:0000256" key="11">
    <source>
        <dbReference type="ARBA" id="ARBA00023136"/>
    </source>
</evidence>
<dbReference type="Proteomes" id="UP000275727">
    <property type="component" value="Chromosome"/>
</dbReference>
<keyword evidence="12 19" id="KW-0675">Receptor</keyword>
<evidence type="ECO:0000313" key="20">
    <source>
        <dbReference type="EMBL" id="RKS87884.1"/>
    </source>
</evidence>
<keyword evidence="13 14" id="KW-0998">Cell outer membrane</keyword>
<evidence type="ECO:0000256" key="15">
    <source>
        <dbReference type="RuleBase" id="RU003357"/>
    </source>
</evidence>
<dbReference type="InterPro" id="IPR010105">
    <property type="entry name" value="TonB_sidphr_rcpt"/>
</dbReference>
<dbReference type="EMBL" id="RBWX01000009">
    <property type="protein sequence ID" value="RKS87884.1"/>
    <property type="molecule type" value="Genomic_DNA"/>
</dbReference>
<dbReference type="InterPro" id="IPR012910">
    <property type="entry name" value="Plug_dom"/>
</dbReference>
<dbReference type="KEGG" id="smic:SmB9_33510"/>
<evidence type="ECO:0000256" key="2">
    <source>
        <dbReference type="ARBA" id="ARBA00009810"/>
    </source>
</evidence>
<dbReference type="InterPro" id="IPR039426">
    <property type="entry name" value="TonB-dep_rcpt-like"/>
</dbReference>
<keyword evidence="5" id="KW-0410">Iron transport</keyword>
<keyword evidence="10 15" id="KW-0798">TonB box</keyword>
<evidence type="ECO:0000313" key="22">
    <source>
        <dbReference type="Proteomes" id="UP000276029"/>
    </source>
</evidence>
<dbReference type="InterPro" id="IPR036942">
    <property type="entry name" value="Beta-barrel_TonB_sf"/>
</dbReference>
<accession>A0AAD1D859</accession>
<evidence type="ECO:0000313" key="21">
    <source>
        <dbReference type="Proteomes" id="UP000275727"/>
    </source>
</evidence>
<evidence type="ECO:0000256" key="3">
    <source>
        <dbReference type="ARBA" id="ARBA00022448"/>
    </source>
</evidence>
<name>A0AAD1D859_SPHMI</name>
<evidence type="ECO:0000256" key="4">
    <source>
        <dbReference type="ARBA" id="ARBA00022452"/>
    </source>
</evidence>
<evidence type="ECO:0000256" key="8">
    <source>
        <dbReference type="ARBA" id="ARBA00023004"/>
    </source>
</evidence>
<dbReference type="Gene3D" id="2.170.130.10">
    <property type="entry name" value="TonB-dependent receptor, plug domain"/>
    <property type="match status" value="1"/>
</dbReference>
<keyword evidence="8" id="KW-0408">Iron</keyword>
<organism evidence="19 21">
    <name type="scientific">Sphingosinicella microcystinivorans</name>
    <dbReference type="NCBI Taxonomy" id="335406"/>
    <lineage>
        <taxon>Bacteria</taxon>
        <taxon>Pseudomonadati</taxon>
        <taxon>Pseudomonadota</taxon>
        <taxon>Alphaproteobacteria</taxon>
        <taxon>Sphingomonadales</taxon>
        <taxon>Sphingosinicellaceae</taxon>
        <taxon>Sphingosinicella</taxon>
    </lineage>
</organism>
<keyword evidence="3 14" id="KW-0813">Transport</keyword>
<dbReference type="PANTHER" id="PTHR32552">
    <property type="entry name" value="FERRICHROME IRON RECEPTOR-RELATED"/>
    <property type="match status" value="1"/>
</dbReference>
<dbReference type="InterPro" id="IPR000531">
    <property type="entry name" value="Beta-barrel_TonB"/>
</dbReference>
<dbReference type="Proteomes" id="UP000276029">
    <property type="component" value="Unassembled WGS sequence"/>
</dbReference>
<keyword evidence="9" id="KW-0406">Ion transport</keyword>
<dbReference type="GO" id="GO:0038023">
    <property type="term" value="F:signaling receptor activity"/>
    <property type="evidence" value="ECO:0007669"/>
    <property type="project" value="InterPro"/>
</dbReference>
<dbReference type="Pfam" id="PF07715">
    <property type="entry name" value="Plug"/>
    <property type="match status" value="1"/>
</dbReference>
<dbReference type="SUPFAM" id="SSF56935">
    <property type="entry name" value="Porins"/>
    <property type="match status" value="1"/>
</dbReference>
<dbReference type="NCBIfam" id="TIGR01783">
    <property type="entry name" value="TonB-siderophor"/>
    <property type="match status" value="1"/>
</dbReference>
<keyword evidence="6 14" id="KW-0812">Transmembrane</keyword>
<feature type="domain" description="TonB-dependent receptor plug" evidence="18">
    <location>
        <begin position="73"/>
        <end position="174"/>
    </location>
</feature>
<evidence type="ECO:0000256" key="13">
    <source>
        <dbReference type="ARBA" id="ARBA00023237"/>
    </source>
</evidence>
<evidence type="ECO:0000256" key="6">
    <source>
        <dbReference type="ARBA" id="ARBA00022692"/>
    </source>
</evidence>
<dbReference type="GO" id="GO:0009279">
    <property type="term" value="C:cell outer membrane"/>
    <property type="evidence" value="ECO:0007669"/>
    <property type="project" value="UniProtKB-SubCell"/>
</dbReference>
<feature type="domain" description="TonB-dependent receptor-like beta-barrel" evidence="17">
    <location>
        <begin position="245"/>
        <end position="696"/>
    </location>
</feature>
<feature type="signal peptide" evidence="16">
    <location>
        <begin position="1"/>
        <end position="28"/>
    </location>
</feature>
<keyword evidence="11 14" id="KW-0472">Membrane</keyword>
<evidence type="ECO:0000256" key="10">
    <source>
        <dbReference type="ARBA" id="ARBA00023077"/>
    </source>
</evidence>
<dbReference type="AlphaFoldDB" id="A0AAD1D859"/>
<evidence type="ECO:0000256" key="7">
    <source>
        <dbReference type="ARBA" id="ARBA00022729"/>
    </source>
</evidence>
<dbReference type="Pfam" id="PF00593">
    <property type="entry name" value="TonB_dep_Rec_b-barrel"/>
    <property type="match status" value="1"/>
</dbReference>
<sequence>MTVHDRTLKTLLLAGAALTGFTALPAMAQEAAPAGASIETTRTTVDGEDMIVVTARNYVPEGSATASKTDIPLIETPQSISVVTRDQIDLLNFIDAQQAVRYTAGVFGENYGPDLRFDFFTVRGFTPKQYIDGLAAPISTSIYSVGVDLYAFESLDLLKGPASVLYGNAPPGGIYNQVSRRAQSSFGGEISAKYGEDDYKQLAATMTGPVSNSVDARFTVLYRDRDAERDHVSAKRLTAAPTLTWRLGDNTSITGLGYYQYDEVRGDTNGFLPVYGTLLDNPVGKVKRSVNLGDPSNLYERRQFALGWDFRHEFSESLKFSSNTKWSEYKERTPTGIYGGGGLVNTTNPLDPSYYRTVQQYNFSYAEDVTSFATDNRIDTNFATGGAEHKLLVGVDYRNVYNKADFGFIFANTIDLFDPVYAPQANYTPGYPFSFNNQRLKQTGIYAQDQIQFGNFYLTAGGRYDWVKIEAIATSAETKQDKFTYRVGVNYVADSGIAPYLSYATSFEPTIGTNDQGDPYDPTTGRQIEGGIKYDARGLGDDVKLFVTAAAFQIKQKNLVSSQVGSTGVPIGNVQSGEVEVYGGEVEIVSRIREQLSINGSYSYNHSEVKKSLFGDAGAVLPTTPKHKLSLFVDYTIQQGSLGGLGFGIGGRYTSKSAGGFPSGGQVFWGESATLFDAIVHYDTPEWRFAINGSNIFDKTYVARCAGVASCTYGAGRQVIGTVTRKF</sequence>
<keyword evidence="4 14" id="KW-1134">Transmembrane beta strand</keyword>
<evidence type="ECO:0000259" key="17">
    <source>
        <dbReference type="Pfam" id="PF00593"/>
    </source>
</evidence>
<reference evidence="19 21" key="1">
    <citation type="submission" date="2018-06" db="EMBL/GenBank/DDBJ databases">
        <title>Complete Genome Sequence of the Microcystin-Degrading Bacterium Sphingosinicella microcystinivorans Strain B-9.</title>
        <authorList>
            <person name="Jin H."/>
            <person name="Nishizawa T."/>
            <person name="Guo Y."/>
            <person name="Nishizawa A."/>
            <person name="Park H."/>
            <person name="Kato H."/>
            <person name="Tsuji K."/>
            <person name="Harada K."/>
        </authorList>
    </citation>
    <scope>NUCLEOTIDE SEQUENCE [LARGE SCALE GENOMIC DNA]</scope>
    <source>
        <strain evidence="19 21">B9</strain>
    </source>
</reference>
<dbReference type="EMBL" id="AP018711">
    <property type="protein sequence ID" value="BBE35693.1"/>
    <property type="molecule type" value="Genomic_DNA"/>
</dbReference>
<evidence type="ECO:0000256" key="5">
    <source>
        <dbReference type="ARBA" id="ARBA00022496"/>
    </source>
</evidence>
<comment type="subcellular location">
    <subcellularLocation>
        <location evidence="1 14">Cell outer membrane</location>
        <topology evidence="1 14">Multi-pass membrane protein</topology>
    </subcellularLocation>
</comment>
<dbReference type="RefSeq" id="WP_121051679.1">
    <property type="nucleotide sequence ID" value="NZ_AP018711.1"/>
</dbReference>
<evidence type="ECO:0000256" key="1">
    <source>
        <dbReference type="ARBA" id="ARBA00004571"/>
    </source>
</evidence>
<evidence type="ECO:0000256" key="16">
    <source>
        <dbReference type="SAM" id="SignalP"/>
    </source>
</evidence>
<evidence type="ECO:0000259" key="18">
    <source>
        <dbReference type="Pfam" id="PF07715"/>
    </source>
</evidence>
<keyword evidence="7 16" id="KW-0732">Signal</keyword>
<keyword evidence="22" id="KW-1185">Reference proteome</keyword>